<comment type="similarity">
    <text evidence="4">Belongs to the L/F-transferase family.</text>
</comment>
<dbReference type="InterPro" id="IPR004616">
    <property type="entry name" value="Leu/Phe-tRNA_Trfase"/>
</dbReference>
<dbReference type="GO" id="GO:0005737">
    <property type="term" value="C:cytoplasm"/>
    <property type="evidence" value="ECO:0007669"/>
    <property type="project" value="UniProtKB-SubCell"/>
</dbReference>
<organism evidence="5 6">
    <name type="scientific">Denitrobaculum tricleocarpae</name>
    <dbReference type="NCBI Taxonomy" id="2591009"/>
    <lineage>
        <taxon>Bacteria</taxon>
        <taxon>Pseudomonadati</taxon>
        <taxon>Pseudomonadota</taxon>
        <taxon>Alphaproteobacteria</taxon>
        <taxon>Rhodospirillales</taxon>
        <taxon>Rhodospirillaceae</taxon>
        <taxon>Denitrobaculum</taxon>
    </lineage>
</organism>
<evidence type="ECO:0000256" key="3">
    <source>
        <dbReference type="ARBA" id="ARBA00023315"/>
    </source>
</evidence>
<evidence type="ECO:0000256" key="4">
    <source>
        <dbReference type="HAMAP-Rule" id="MF_00688"/>
    </source>
</evidence>
<dbReference type="EMBL" id="VHSH01000010">
    <property type="protein sequence ID" value="TQV74299.1"/>
    <property type="molecule type" value="Genomic_DNA"/>
</dbReference>
<comment type="caution">
    <text evidence="5">The sequence shown here is derived from an EMBL/GenBank/DDBJ whole genome shotgun (WGS) entry which is preliminary data.</text>
</comment>
<sequence length="218" mass="24506">MELTPDLLLKAYTVGVFPMAESRDDPVLHWIDPDLRGVLPLDAVHIPRKLRRKIRQGDFEVRCDTAFDQVIRLCAAPTEGRPDTWINPTIETLYNQVFARGFAHSVECWQDGKLVGGLYGVSLGAVFFGESMFSRVSDASKVALMHLALRLRKGGYKLLDTQFNTPHLSRFGVQEIPRDEYQKQLVRAINTQAHFPAEVTGDEVEAFLKSSAPPPEQV</sequence>
<proteinExistence type="inferred from homology"/>
<dbReference type="RefSeq" id="WP_142898929.1">
    <property type="nucleotide sequence ID" value="NZ_ML660061.1"/>
</dbReference>
<gene>
    <name evidence="4" type="primary">aat</name>
    <name evidence="5" type="ORF">FKG95_23715</name>
</gene>
<evidence type="ECO:0000313" key="5">
    <source>
        <dbReference type="EMBL" id="TQV74299.1"/>
    </source>
</evidence>
<keyword evidence="6" id="KW-1185">Reference proteome</keyword>
<dbReference type="PANTHER" id="PTHR30098">
    <property type="entry name" value="LEUCYL/PHENYLALANYL-TRNA--PROTEIN TRANSFERASE"/>
    <property type="match status" value="1"/>
</dbReference>
<comment type="function">
    <text evidence="4">Functions in the N-end rule pathway of protein degradation where it conjugates Leu, Phe and, less efficiently, Met from aminoacyl-tRNAs to the N-termini of proteins containing an N-terminal arginine or lysine.</text>
</comment>
<dbReference type="InterPro" id="IPR042203">
    <property type="entry name" value="Leu/Phe-tRNA_Trfase_C"/>
</dbReference>
<evidence type="ECO:0000313" key="6">
    <source>
        <dbReference type="Proteomes" id="UP000315252"/>
    </source>
</evidence>
<dbReference type="NCBIfam" id="TIGR00667">
    <property type="entry name" value="aat"/>
    <property type="match status" value="1"/>
</dbReference>
<comment type="catalytic activity">
    <reaction evidence="4">
        <text>N-terminal L-lysyl-[protein] + L-leucyl-tRNA(Leu) = N-terminal L-leucyl-L-lysyl-[protein] + tRNA(Leu) + H(+)</text>
        <dbReference type="Rhea" id="RHEA:12340"/>
        <dbReference type="Rhea" id="RHEA-COMP:9613"/>
        <dbReference type="Rhea" id="RHEA-COMP:9622"/>
        <dbReference type="Rhea" id="RHEA-COMP:12670"/>
        <dbReference type="Rhea" id="RHEA-COMP:12671"/>
        <dbReference type="ChEBI" id="CHEBI:15378"/>
        <dbReference type="ChEBI" id="CHEBI:65249"/>
        <dbReference type="ChEBI" id="CHEBI:78442"/>
        <dbReference type="ChEBI" id="CHEBI:78494"/>
        <dbReference type="ChEBI" id="CHEBI:133043"/>
        <dbReference type="EC" id="2.3.2.6"/>
    </reaction>
</comment>
<accession>A0A545TAR1</accession>
<dbReference type="HAMAP" id="MF_00688">
    <property type="entry name" value="Leu_Phe_trans"/>
    <property type="match status" value="1"/>
</dbReference>
<evidence type="ECO:0000256" key="1">
    <source>
        <dbReference type="ARBA" id="ARBA00022490"/>
    </source>
</evidence>
<dbReference type="OrthoDB" id="9790282at2"/>
<dbReference type="Gene3D" id="3.40.630.70">
    <property type="entry name" value="Leucyl/phenylalanyl-tRNA-protein transferase, C-terminal domain"/>
    <property type="match status" value="1"/>
</dbReference>
<dbReference type="EC" id="2.3.2.6" evidence="4"/>
<dbReference type="InterPro" id="IPR016181">
    <property type="entry name" value="Acyl_CoA_acyltransferase"/>
</dbReference>
<comment type="catalytic activity">
    <reaction evidence="4">
        <text>N-terminal L-arginyl-[protein] + L-leucyl-tRNA(Leu) = N-terminal L-leucyl-L-arginyl-[protein] + tRNA(Leu) + H(+)</text>
        <dbReference type="Rhea" id="RHEA:50416"/>
        <dbReference type="Rhea" id="RHEA-COMP:9613"/>
        <dbReference type="Rhea" id="RHEA-COMP:9622"/>
        <dbReference type="Rhea" id="RHEA-COMP:12672"/>
        <dbReference type="Rhea" id="RHEA-COMP:12673"/>
        <dbReference type="ChEBI" id="CHEBI:15378"/>
        <dbReference type="ChEBI" id="CHEBI:64719"/>
        <dbReference type="ChEBI" id="CHEBI:78442"/>
        <dbReference type="ChEBI" id="CHEBI:78494"/>
        <dbReference type="ChEBI" id="CHEBI:133044"/>
        <dbReference type="EC" id="2.3.2.6"/>
    </reaction>
</comment>
<evidence type="ECO:0000256" key="2">
    <source>
        <dbReference type="ARBA" id="ARBA00022679"/>
    </source>
</evidence>
<dbReference type="GO" id="GO:0008914">
    <property type="term" value="F:leucyl-tRNA--protein transferase activity"/>
    <property type="evidence" value="ECO:0007669"/>
    <property type="project" value="UniProtKB-UniRule"/>
</dbReference>
<name>A0A545TAR1_9PROT</name>
<keyword evidence="3 4" id="KW-0012">Acyltransferase</keyword>
<dbReference type="SUPFAM" id="SSF55729">
    <property type="entry name" value="Acyl-CoA N-acyltransferases (Nat)"/>
    <property type="match status" value="1"/>
</dbReference>
<dbReference type="PANTHER" id="PTHR30098:SF2">
    <property type="entry name" value="LEUCYL_PHENYLALANYL-TRNA--PROTEIN TRANSFERASE"/>
    <property type="match status" value="1"/>
</dbReference>
<dbReference type="Proteomes" id="UP000315252">
    <property type="component" value="Unassembled WGS sequence"/>
</dbReference>
<comment type="catalytic activity">
    <reaction evidence="4">
        <text>L-phenylalanyl-tRNA(Phe) + an N-terminal L-alpha-aminoacyl-[protein] = an N-terminal L-phenylalanyl-L-alpha-aminoacyl-[protein] + tRNA(Phe)</text>
        <dbReference type="Rhea" id="RHEA:43632"/>
        <dbReference type="Rhea" id="RHEA-COMP:9668"/>
        <dbReference type="Rhea" id="RHEA-COMP:9699"/>
        <dbReference type="Rhea" id="RHEA-COMP:10636"/>
        <dbReference type="Rhea" id="RHEA-COMP:10637"/>
        <dbReference type="ChEBI" id="CHEBI:78442"/>
        <dbReference type="ChEBI" id="CHEBI:78531"/>
        <dbReference type="ChEBI" id="CHEBI:78597"/>
        <dbReference type="ChEBI" id="CHEBI:83561"/>
        <dbReference type="EC" id="2.3.2.6"/>
    </reaction>
</comment>
<dbReference type="GO" id="GO:0030163">
    <property type="term" value="P:protein catabolic process"/>
    <property type="evidence" value="ECO:0007669"/>
    <property type="project" value="UniProtKB-UniRule"/>
</dbReference>
<comment type="subcellular location">
    <subcellularLocation>
        <location evidence="4">Cytoplasm</location>
    </subcellularLocation>
</comment>
<reference evidence="5 6" key="1">
    <citation type="submission" date="2019-06" db="EMBL/GenBank/DDBJ databases">
        <title>Whole genome sequence for Rhodospirillaceae sp. R148.</title>
        <authorList>
            <person name="Wang G."/>
        </authorList>
    </citation>
    <scope>NUCLEOTIDE SEQUENCE [LARGE SCALE GENOMIC DNA]</scope>
    <source>
        <strain evidence="5 6">R148</strain>
    </source>
</reference>
<dbReference type="Pfam" id="PF03588">
    <property type="entry name" value="Leu_Phe_trans"/>
    <property type="match status" value="1"/>
</dbReference>
<keyword evidence="2 4" id="KW-0808">Transferase</keyword>
<dbReference type="FunFam" id="3.40.630.70:FF:000001">
    <property type="entry name" value="Leucyl/phenylalanyl-tRNA--protein transferase"/>
    <property type="match status" value="1"/>
</dbReference>
<protein>
    <recommendedName>
        <fullName evidence="4">Leucyl/phenylalanyl-tRNA--protein transferase</fullName>
        <ecNumber evidence="4">2.3.2.6</ecNumber>
    </recommendedName>
    <alternativeName>
        <fullName evidence="4">L/F-transferase</fullName>
    </alternativeName>
    <alternativeName>
        <fullName evidence="4">Leucyltransferase</fullName>
    </alternativeName>
    <alternativeName>
        <fullName evidence="4">Phenyalanyltransferase</fullName>
    </alternativeName>
</protein>
<dbReference type="AlphaFoldDB" id="A0A545TAR1"/>
<keyword evidence="1 4" id="KW-0963">Cytoplasm</keyword>